<feature type="repeat" description="WD" evidence="3">
    <location>
        <begin position="51"/>
        <end position="92"/>
    </location>
</feature>
<evidence type="ECO:0000256" key="2">
    <source>
        <dbReference type="ARBA" id="ARBA00022737"/>
    </source>
</evidence>
<keyword evidence="2" id="KW-0677">Repeat</keyword>
<organism evidence="4 5">
    <name type="scientific">Malassezia caprae</name>
    <dbReference type="NCBI Taxonomy" id="1381934"/>
    <lineage>
        <taxon>Eukaryota</taxon>
        <taxon>Fungi</taxon>
        <taxon>Dikarya</taxon>
        <taxon>Basidiomycota</taxon>
        <taxon>Ustilaginomycotina</taxon>
        <taxon>Malasseziomycetes</taxon>
        <taxon>Malasseziales</taxon>
        <taxon>Malasseziaceae</taxon>
        <taxon>Malassezia</taxon>
    </lineage>
</organism>
<keyword evidence="5" id="KW-1185">Reference proteome</keyword>
<dbReference type="SUPFAM" id="SSF50978">
    <property type="entry name" value="WD40 repeat-like"/>
    <property type="match status" value="1"/>
</dbReference>
<dbReference type="PANTHER" id="PTHR19848:SF8">
    <property type="entry name" value="F-BOX AND WD REPEAT DOMAIN CONTAINING 7"/>
    <property type="match status" value="1"/>
</dbReference>
<dbReference type="SMART" id="SM00320">
    <property type="entry name" value="WD40"/>
    <property type="match status" value="6"/>
</dbReference>
<dbReference type="PROSITE" id="PS50082">
    <property type="entry name" value="WD_REPEATS_2"/>
    <property type="match status" value="2"/>
</dbReference>
<dbReference type="InterPro" id="IPR015943">
    <property type="entry name" value="WD40/YVTN_repeat-like_dom_sf"/>
</dbReference>
<reference evidence="4" key="1">
    <citation type="submission" date="2023-03" db="EMBL/GenBank/DDBJ databases">
        <title>Mating type loci evolution in Malassezia.</title>
        <authorList>
            <person name="Coelho M.A."/>
        </authorList>
    </citation>
    <scope>NUCLEOTIDE SEQUENCE</scope>
    <source>
        <strain evidence="4">CBS 10434</strain>
    </source>
</reference>
<name>A0AAF0E277_9BASI</name>
<accession>A0AAF0E277</accession>
<dbReference type="PANTHER" id="PTHR19848">
    <property type="entry name" value="WD40 REPEAT PROTEIN"/>
    <property type="match status" value="1"/>
</dbReference>
<dbReference type="Pfam" id="PF00400">
    <property type="entry name" value="WD40"/>
    <property type="match status" value="2"/>
</dbReference>
<evidence type="ECO:0000256" key="3">
    <source>
        <dbReference type="PROSITE-ProRule" id="PRU00221"/>
    </source>
</evidence>
<evidence type="ECO:0000313" key="5">
    <source>
        <dbReference type="Proteomes" id="UP001220961"/>
    </source>
</evidence>
<dbReference type="Proteomes" id="UP001220961">
    <property type="component" value="Chromosome 1"/>
</dbReference>
<proteinExistence type="predicted"/>
<dbReference type="InterPro" id="IPR036322">
    <property type="entry name" value="WD40_repeat_dom_sf"/>
</dbReference>
<sequence length="356" mass="38543">MSLQYLEEWEVVHDEAVWQLAWTRHGVVAARASGELDVIDVSDAQIRQKNHDVHDIGVVSLSCSANEALLLTNSMDGRVALWQWDERHTLQVIAQTPSVRGQVVDGEPVHAEAWTTTLHPDGALFAAAGEGASVVLYSAAPESFGQALERLPMEGVDAGTYALTLEFNREGELLAMGTNTGSVYVWDMTSRTLLLSISEHAEPVRTLSFAAPHTSFADHLFIGSDDRTTTVHDVQAIRRQFHGHAITALQGHKGWILDVQAGGDGRIVATWYVDDTHTSSSDATVRLWDLGASPVACVSSITLGRPVWCVAWCPKEAPTSQAPEISTRLLAPGTRFVASGDDGVVRLYRNAGANST</sequence>
<evidence type="ECO:0000313" key="4">
    <source>
        <dbReference type="EMBL" id="WFD18102.1"/>
    </source>
</evidence>
<feature type="repeat" description="WD" evidence="3">
    <location>
        <begin position="164"/>
        <end position="196"/>
    </location>
</feature>
<dbReference type="AlphaFoldDB" id="A0AAF0E277"/>
<keyword evidence="1 3" id="KW-0853">WD repeat</keyword>
<dbReference type="EMBL" id="CP119908">
    <property type="protein sequence ID" value="WFD18102.1"/>
    <property type="molecule type" value="Genomic_DNA"/>
</dbReference>
<evidence type="ECO:0000256" key="1">
    <source>
        <dbReference type="ARBA" id="ARBA00022574"/>
    </source>
</evidence>
<dbReference type="Gene3D" id="2.130.10.10">
    <property type="entry name" value="YVTN repeat-like/Quinoprotein amine dehydrogenase"/>
    <property type="match status" value="2"/>
</dbReference>
<dbReference type="InterPro" id="IPR001680">
    <property type="entry name" value="WD40_rpt"/>
</dbReference>
<protein>
    <submittedName>
        <fullName evidence="4">Ski complex subunit Rec14</fullName>
    </submittedName>
</protein>
<gene>
    <name evidence="4" type="primary">rec14</name>
    <name evidence="4" type="ORF">MCAP1_000314</name>
</gene>